<dbReference type="InterPro" id="IPR036188">
    <property type="entry name" value="FAD/NAD-bd_sf"/>
</dbReference>
<dbReference type="Pfam" id="PF01266">
    <property type="entry name" value="DAO"/>
    <property type="match status" value="1"/>
</dbReference>
<dbReference type="NCBIfam" id="NF008726">
    <property type="entry name" value="PRK11728.1"/>
    <property type="match status" value="1"/>
</dbReference>
<dbReference type="GO" id="GO:0005737">
    <property type="term" value="C:cytoplasm"/>
    <property type="evidence" value="ECO:0007669"/>
    <property type="project" value="TreeGrafter"/>
</dbReference>
<keyword evidence="3" id="KW-0274">FAD</keyword>
<evidence type="ECO:0000256" key="5">
    <source>
        <dbReference type="ARBA" id="ARBA00037941"/>
    </source>
</evidence>
<dbReference type="SUPFAM" id="SSF51905">
    <property type="entry name" value="FAD/NAD(P)-binding domain"/>
    <property type="match status" value="1"/>
</dbReference>
<dbReference type="PANTHER" id="PTHR43104:SF2">
    <property type="entry name" value="L-2-HYDROXYGLUTARATE DEHYDROGENASE, MITOCHONDRIAL"/>
    <property type="match status" value="1"/>
</dbReference>
<evidence type="ECO:0000259" key="6">
    <source>
        <dbReference type="Pfam" id="PF01266"/>
    </source>
</evidence>
<accession>A0A2S9TR88</accession>
<protein>
    <submittedName>
        <fullName evidence="7">L-2-hydroxyglutarate oxidase</fullName>
    </submittedName>
</protein>
<keyword evidence="4" id="KW-0560">Oxidoreductase</keyword>
<sequence>MQYDYLIVGSGIIGMTIAYELLNEDSLLKIAIIDKEDDVAKHASGRNSGVLHAGFYYTANSLKAKFTVDGNRLMKKFCNENNIFVKNTQKIVVAKDEKELEGIYELQKRAEINGVDTKVIGEEEVLKIDSNIKTYKKALFSPNTASVDPKEVCYKLRDILKEKGVDFFFNTSFEDSNLEYKYLINSAGAYADKIAQKFGLAKNYTMLPFKGIYLKYMTNKTDIKTNIYPVPNLENPFLGVHYTITNDGSIKIGPTAIPAFWRENYKGFSNFNFKEMIEIIYFETKLFIQNSFNFRKLAIEEMKNYSSKVFIQKAKDMVKNIGNDFKPIPAGIRAQLLNTKTNELVQDFLIEHGVNSTHILNAVSPAFTCSFAFAKYVVNEINQNKKEDKNVK</sequence>
<dbReference type="GO" id="GO:0047545">
    <property type="term" value="F:(S)-2-hydroxyglutarate dehydrogenase activity"/>
    <property type="evidence" value="ECO:0007669"/>
    <property type="project" value="TreeGrafter"/>
</dbReference>
<evidence type="ECO:0000256" key="4">
    <source>
        <dbReference type="ARBA" id="ARBA00023002"/>
    </source>
</evidence>
<evidence type="ECO:0000256" key="1">
    <source>
        <dbReference type="ARBA" id="ARBA00001974"/>
    </source>
</evidence>
<comment type="cofactor">
    <cofactor evidence="1">
        <name>FAD</name>
        <dbReference type="ChEBI" id="CHEBI:57692"/>
    </cofactor>
</comment>
<evidence type="ECO:0000256" key="3">
    <source>
        <dbReference type="ARBA" id="ARBA00022827"/>
    </source>
</evidence>
<evidence type="ECO:0000256" key="2">
    <source>
        <dbReference type="ARBA" id="ARBA00022630"/>
    </source>
</evidence>
<evidence type="ECO:0000313" key="8">
    <source>
        <dbReference type="Proteomes" id="UP000238811"/>
    </source>
</evidence>
<proteinExistence type="inferred from homology"/>
<feature type="domain" description="FAD dependent oxidoreductase" evidence="6">
    <location>
        <begin position="4"/>
        <end position="378"/>
    </location>
</feature>
<dbReference type="EMBL" id="NXGD01000002">
    <property type="protein sequence ID" value="PRN01345.1"/>
    <property type="molecule type" value="Genomic_DNA"/>
</dbReference>
<organism evidence="7 8">
    <name type="scientific">Aliarcobacter cryaerophilus</name>
    <dbReference type="NCBI Taxonomy" id="28198"/>
    <lineage>
        <taxon>Bacteria</taxon>
        <taxon>Pseudomonadati</taxon>
        <taxon>Campylobacterota</taxon>
        <taxon>Epsilonproteobacteria</taxon>
        <taxon>Campylobacterales</taxon>
        <taxon>Arcobacteraceae</taxon>
        <taxon>Aliarcobacter</taxon>
    </lineage>
</organism>
<comment type="caution">
    <text evidence="7">The sequence shown here is derived from an EMBL/GenBank/DDBJ whole genome shotgun (WGS) entry which is preliminary data.</text>
</comment>
<name>A0A2S9TR88_9BACT</name>
<dbReference type="Gene3D" id="3.30.9.10">
    <property type="entry name" value="D-Amino Acid Oxidase, subunit A, domain 2"/>
    <property type="match status" value="1"/>
</dbReference>
<gene>
    <name evidence="7" type="ORF">CJ668_02440</name>
</gene>
<dbReference type="AlphaFoldDB" id="A0A2S9TR88"/>
<dbReference type="PANTHER" id="PTHR43104">
    <property type="entry name" value="L-2-HYDROXYGLUTARATE DEHYDROGENASE, MITOCHONDRIAL"/>
    <property type="match status" value="1"/>
</dbReference>
<keyword evidence="2" id="KW-0285">Flavoprotein</keyword>
<reference evidence="7 8" key="1">
    <citation type="submission" date="2017-09" db="EMBL/GenBank/DDBJ databases">
        <title>Reassesment of A. cryaerophilus.</title>
        <authorList>
            <person name="Perez-Cataluna A."/>
            <person name="Collado L."/>
            <person name="Salgado O."/>
            <person name="Lefinanco V."/>
            <person name="Figueras M.J."/>
        </authorList>
    </citation>
    <scope>NUCLEOTIDE SEQUENCE [LARGE SCALE GENOMIC DNA]</scope>
    <source>
        <strain evidence="7 8">LMG 10229</strain>
    </source>
</reference>
<comment type="similarity">
    <text evidence="5">Belongs to the L2HGDH family.</text>
</comment>
<dbReference type="InterPro" id="IPR006076">
    <property type="entry name" value="FAD-dep_OxRdtase"/>
</dbReference>
<dbReference type="Gene3D" id="3.50.50.60">
    <property type="entry name" value="FAD/NAD(P)-binding domain"/>
    <property type="match status" value="1"/>
</dbReference>
<dbReference type="Proteomes" id="UP000238811">
    <property type="component" value="Unassembled WGS sequence"/>
</dbReference>
<evidence type="ECO:0000313" key="7">
    <source>
        <dbReference type="EMBL" id="PRN01345.1"/>
    </source>
</evidence>